<evidence type="ECO:0000256" key="2">
    <source>
        <dbReference type="ARBA" id="ARBA00022448"/>
    </source>
</evidence>
<feature type="transmembrane region" description="Helical" evidence="6">
    <location>
        <begin position="12"/>
        <end position="35"/>
    </location>
</feature>
<feature type="transmembrane region" description="Helical" evidence="6">
    <location>
        <begin position="352"/>
        <end position="379"/>
    </location>
</feature>
<keyword evidence="9" id="KW-1185">Reference proteome</keyword>
<feature type="transmembrane region" description="Helical" evidence="6">
    <location>
        <begin position="400"/>
        <end position="433"/>
    </location>
</feature>
<comment type="subcellular location">
    <subcellularLocation>
        <location evidence="1">Membrane</location>
        <topology evidence="1">Multi-pass membrane protein</topology>
    </subcellularLocation>
</comment>
<feature type="transmembrane region" description="Helical" evidence="6">
    <location>
        <begin position="207"/>
        <end position="225"/>
    </location>
</feature>
<dbReference type="Pfam" id="PF07690">
    <property type="entry name" value="MFS_1"/>
    <property type="match status" value="1"/>
</dbReference>
<dbReference type="PANTHER" id="PTHR23504">
    <property type="entry name" value="MAJOR FACILITATOR SUPERFAMILY DOMAIN-CONTAINING PROTEIN 10"/>
    <property type="match status" value="1"/>
</dbReference>
<proteinExistence type="predicted"/>
<evidence type="ECO:0000313" key="8">
    <source>
        <dbReference type="EMBL" id="WED66409.1"/>
    </source>
</evidence>
<feature type="transmembrane region" description="Helical" evidence="6">
    <location>
        <begin position="300"/>
        <end position="317"/>
    </location>
</feature>
<feature type="transmembrane region" description="Helical" evidence="6">
    <location>
        <begin position="329"/>
        <end position="346"/>
    </location>
</feature>
<evidence type="ECO:0000256" key="6">
    <source>
        <dbReference type="SAM" id="Phobius"/>
    </source>
</evidence>
<name>A0AAF0CQY1_9BACT</name>
<dbReference type="InterPro" id="IPR011701">
    <property type="entry name" value="MFS"/>
</dbReference>
<accession>A0AAF0CQY1</accession>
<evidence type="ECO:0000256" key="4">
    <source>
        <dbReference type="ARBA" id="ARBA00022989"/>
    </source>
</evidence>
<dbReference type="InterPro" id="IPR036259">
    <property type="entry name" value="MFS_trans_sf"/>
</dbReference>
<organism evidence="8 9">
    <name type="scientific">Synoicihabitans lomoniglobus</name>
    <dbReference type="NCBI Taxonomy" id="2909285"/>
    <lineage>
        <taxon>Bacteria</taxon>
        <taxon>Pseudomonadati</taxon>
        <taxon>Verrucomicrobiota</taxon>
        <taxon>Opitutia</taxon>
        <taxon>Opitutales</taxon>
        <taxon>Opitutaceae</taxon>
        <taxon>Synoicihabitans</taxon>
    </lineage>
</organism>
<dbReference type="RefSeq" id="WP_330927695.1">
    <property type="nucleotide sequence ID" value="NZ_CP119075.1"/>
</dbReference>
<evidence type="ECO:0000259" key="7">
    <source>
        <dbReference type="PROSITE" id="PS50850"/>
    </source>
</evidence>
<feature type="transmembrane region" description="Helical" evidence="6">
    <location>
        <begin position="165"/>
        <end position="187"/>
    </location>
</feature>
<evidence type="ECO:0000256" key="3">
    <source>
        <dbReference type="ARBA" id="ARBA00022692"/>
    </source>
</evidence>
<dbReference type="PANTHER" id="PTHR23504:SF31">
    <property type="entry name" value="MAJOR FACILITATOR SUPERFAMILY DOMAIN-CONTAINING PROTEIN 10"/>
    <property type="match status" value="1"/>
</dbReference>
<dbReference type="KEGG" id="slom:PXH66_06055"/>
<dbReference type="SUPFAM" id="SSF103473">
    <property type="entry name" value="MFS general substrate transporter"/>
    <property type="match status" value="1"/>
</dbReference>
<gene>
    <name evidence="8" type="ORF">PXH66_06055</name>
</gene>
<keyword evidence="5 6" id="KW-0472">Membrane</keyword>
<keyword evidence="3 6" id="KW-0812">Transmembrane</keyword>
<feature type="transmembrane region" description="Helical" evidence="6">
    <location>
        <begin position="265"/>
        <end position="288"/>
    </location>
</feature>
<feature type="transmembrane region" description="Helical" evidence="6">
    <location>
        <begin position="131"/>
        <end position="153"/>
    </location>
</feature>
<dbReference type="Gene3D" id="1.20.1250.20">
    <property type="entry name" value="MFS general substrate transporter like domains"/>
    <property type="match status" value="1"/>
</dbReference>
<dbReference type="Proteomes" id="UP001218638">
    <property type="component" value="Chromosome"/>
</dbReference>
<feature type="transmembrane region" description="Helical" evidence="6">
    <location>
        <begin position="72"/>
        <end position="96"/>
    </location>
</feature>
<evidence type="ECO:0000256" key="5">
    <source>
        <dbReference type="ARBA" id="ARBA00023136"/>
    </source>
</evidence>
<protein>
    <submittedName>
        <fullName evidence="8">MFS transporter</fullName>
    </submittedName>
</protein>
<dbReference type="InterPro" id="IPR020846">
    <property type="entry name" value="MFS_dom"/>
</dbReference>
<evidence type="ECO:0000256" key="1">
    <source>
        <dbReference type="ARBA" id="ARBA00004141"/>
    </source>
</evidence>
<dbReference type="GO" id="GO:0016020">
    <property type="term" value="C:membrane"/>
    <property type="evidence" value="ECO:0007669"/>
    <property type="project" value="UniProtKB-SubCell"/>
</dbReference>
<keyword evidence="4 6" id="KW-1133">Transmembrane helix</keyword>
<feature type="transmembrane region" description="Helical" evidence="6">
    <location>
        <begin position="108"/>
        <end position="125"/>
    </location>
</feature>
<dbReference type="GO" id="GO:0022857">
    <property type="term" value="F:transmembrane transporter activity"/>
    <property type="evidence" value="ECO:0007669"/>
    <property type="project" value="InterPro"/>
</dbReference>
<keyword evidence="2" id="KW-0813">Transport</keyword>
<sequence>MSSSASAQPRPLSLGVIFLTLYIDLIGFSIIFPLVPDILQHYLGVEGSTGVLGGLVNFTEHIAQMLGKDRNFAAVLLGGALSSIYALLQFVFAPYWGAKSDQRGRRHVLLMTVAGTAASYALWVFSGSFWLFVAARFLGGVFGGNISVATAAVADVTSRQERAKAMGLVGAAFGLGLVTGPAIGAITAQWNLLDAHPQWAAWGLHPFSVPALFSLGLAVINFIWVRARFDETLQDENRTGRPAKLELKHPLRAIRDLPSPAVQRINCIGFTFALAFCAMEFSLTFLGADRFGFTAKQNGIMLGYLGVCSIITQGMIVRKLLKRQSETRVLKTGLILATVGFMFVGISPNVTVLYIGLGILALGAGFVNPATSGLISLYSADDEQGRALGIFRSLGSLARAITPVLAGVVFWVVSGTAVFGAAAALALGSWSLARTLPPPQP</sequence>
<evidence type="ECO:0000313" key="9">
    <source>
        <dbReference type="Proteomes" id="UP001218638"/>
    </source>
</evidence>
<feature type="domain" description="Major facilitator superfamily (MFS) profile" evidence="7">
    <location>
        <begin position="13"/>
        <end position="441"/>
    </location>
</feature>
<dbReference type="EMBL" id="CP119075">
    <property type="protein sequence ID" value="WED66409.1"/>
    <property type="molecule type" value="Genomic_DNA"/>
</dbReference>
<dbReference type="PROSITE" id="PS50850">
    <property type="entry name" value="MFS"/>
    <property type="match status" value="1"/>
</dbReference>
<dbReference type="AlphaFoldDB" id="A0AAF0CQY1"/>
<reference evidence="8" key="1">
    <citation type="submission" date="2023-03" db="EMBL/GenBank/DDBJ databases">
        <title>Lomoglobus Profundus gen. nov., sp. nov., a novel member of the phylum Verrucomicrobia, isolated from deep-marine sediment of South China Sea.</title>
        <authorList>
            <person name="Ahmad T."/>
            <person name="Ishaq S.E."/>
            <person name="Wang F."/>
        </authorList>
    </citation>
    <scope>NUCLEOTIDE SEQUENCE</scope>
    <source>
        <strain evidence="8">LMO-M01</strain>
    </source>
</reference>